<evidence type="ECO:0000259" key="4">
    <source>
        <dbReference type="Pfam" id="PF13336"/>
    </source>
</evidence>
<evidence type="ECO:0000259" key="3">
    <source>
        <dbReference type="Pfam" id="PF02550"/>
    </source>
</evidence>
<dbReference type="Proteomes" id="UP000886881">
    <property type="component" value="Unassembled WGS sequence"/>
</dbReference>
<dbReference type="InterPro" id="IPR037171">
    <property type="entry name" value="NagB/RpiA_transferase-like"/>
</dbReference>
<dbReference type="GO" id="GO:0008775">
    <property type="term" value="F:acetate CoA-transferase activity"/>
    <property type="evidence" value="ECO:0007669"/>
    <property type="project" value="InterPro"/>
</dbReference>
<protein>
    <submittedName>
        <fullName evidence="5">Acetyl-CoA hydrolase/transferase family protein</fullName>
    </submittedName>
</protein>
<dbReference type="GO" id="GO:0016787">
    <property type="term" value="F:hydrolase activity"/>
    <property type="evidence" value="ECO:0007669"/>
    <property type="project" value="UniProtKB-KW"/>
</dbReference>
<evidence type="ECO:0000256" key="1">
    <source>
        <dbReference type="ARBA" id="ARBA00009632"/>
    </source>
</evidence>
<dbReference type="InterPro" id="IPR026888">
    <property type="entry name" value="AcetylCoA_hyd_C"/>
</dbReference>
<dbReference type="AlphaFoldDB" id="A0A9D1KIA6"/>
<gene>
    <name evidence="5" type="ORF">IAC35_08095</name>
</gene>
<reference evidence="5" key="2">
    <citation type="journal article" date="2021" name="PeerJ">
        <title>Extensive microbial diversity within the chicken gut microbiome revealed by metagenomics and culture.</title>
        <authorList>
            <person name="Gilroy R."/>
            <person name="Ravi A."/>
            <person name="Getino M."/>
            <person name="Pursley I."/>
            <person name="Horton D.L."/>
            <person name="Alikhan N.F."/>
            <person name="Baker D."/>
            <person name="Gharbi K."/>
            <person name="Hall N."/>
            <person name="Watson M."/>
            <person name="Adriaenssens E.M."/>
            <person name="Foster-Nyarko E."/>
            <person name="Jarju S."/>
            <person name="Secka A."/>
            <person name="Antonio M."/>
            <person name="Oren A."/>
            <person name="Chaudhuri R.R."/>
            <person name="La Ragione R."/>
            <person name="Hildebrand F."/>
            <person name="Pallen M.J."/>
        </authorList>
    </citation>
    <scope>NUCLEOTIDE SEQUENCE</scope>
    <source>
        <strain evidence="5">ChiHecec2B26-709</strain>
    </source>
</reference>
<dbReference type="Pfam" id="PF02550">
    <property type="entry name" value="AcetylCoA_hydro"/>
    <property type="match status" value="1"/>
</dbReference>
<name>A0A9D1KIA6_9BACT</name>
<accession>A0A9D1KIA6</accession>
<comment type="caution">
    <text evidence="5">The sequence shown here is derived from an EMBL/GenBank/DDBJ whole genome shotgun (WGS) entry which is preliminary data.</text>
</comment>
<reference evidence="5" key="1">
    <citation type="submission" date="2020-10" db="EMBL/GenBank/DDBJ databases">
        <authorList>
            <person name="Gilroy R."/>
        </authorList>
    </citation>
    <scope>NUCLEOTIDE SEQUENCE</scope>
    <source>
        <strain evidence="5">ChiHecec2B26-709</strain>
    </source>
</reference>
<dbReference type="InterPro" id="IPR046433">
    <property type="entry name" value="ActCoA_hydro"/>
</dbReference>
<feature type="domain" description="Acetyl-CoA hydrolase/transferase C-terminal" evidence="4">
    <location>
        <begin position="268"/>
        <end position="420"/>
    </location>
</feature>
<dbReference type="InterPro" id="IPR003702">
    <property type="entry name" value="ActCoA_hydro_N"/>
</dbReference>
<dbReference type="PANTHER" id="PTHR21432:SF20">
    <property type="entry name" value="ACETYL-COA HYDROLASE"/>
    <property type="match status" value="1"/>
</dbReference>
<dbReference type="SUPFAM" id="SSF100950">
    <property type="entry name" value="NagB/RpiA/CoA transferase-like"/>
    <property type="match status" value="2"/>
</dbReference>
<keyword evidence="2" id="KW-0808">Transferase</keyword>
<sequence length="433" mass="46611">MKTPKYVSADEAVSHIPSHCHVHLSSVASVPHCLIQALCRRADAGDVTGLRFHHFHTEGPAPYSDPAYEGIFFEQGFFVGPNVRKNVNGGYADYLPVHLGESQKLYRDGQIKLGAALVNISLPDENGNVSLGTSVDCSVAAVESAELVIGVINPNVPFAYGDLLNINQFDYLVKDDSPLVTAAFAEPTPTEVLIGKNCAALVEDGDCIQMGIGALPNALAAQLSGHRHLGLHTEMFADGLLRLIKSGVIDGSRKKIDTGKVVASFLLGSQEVYSFINRNTAVAMRDIKYTNNPFVIAQNPHMKAINSATEVDLTGQICADSIGTRIFSGTGGQLEFVRGAAMSEGGKSITAFASRTNKGRNKIVAQLNPGAGVVTPRADAHWVVTEYGAVDLYGRSLQERAKLLIGIAHPDDREMLDREAFERFGPHYHNFSI</sequence>
<dbReference type="Gene3D" id="3.40.1080.10">
    <property type="entry name" value="Glutaconate Coenzyme A-transferase"/>
    <property type="match status" value="1"/>
</dbReference>
<dbReference type="InterPro" id="IPR038460">
    <property type="entry name" value="AcetylCoA_hyd_C_sf"/>
</dbReference>
<evidence type="ECO:0000313" key="5">
    <source>
        <dbReference type="EMBL" id="HIT47797.1"/>
    </source>
</evidence>
<dbReference type="PANTHER" id="PTHR21432">
    <property type="entry name" value="ACETYL-COA HYDROLASE-RELATED"/>
    <property type="match status" value="1"/>
</dbReference>
<dbReference type="EMBL" id="DVLC01000143">
    <property type="protein sequence ID" value="HIT47797.1"/>
    <property type="molecule type" value="Genomic_DNA"/>
</dbReference>
<dbReference type="Gene3D" id="3.40.1080.20">
    <property type="entry name" value="Acetyl-CoA hydrolase/transferase C-terminal domain"/>
    <property type="match status" value="1"/>
</dbReference>
<feature type="domain" description="Acetyl-CoA hydrolase/transferase N-terminal" evidence="3">
    <location>
        <begin position="6"/>
        <end position="180"/>
    </location>
</feature>
<evidence type="ECO:0000256" key="2">
    <source>
        <dbReference type="ARBA" id="ARBA00022679"/>
    </source>
</evidence>
<organism evidence="5 6">
    <name type="scientific">Candidatus Cryptobacteroides merdipullorum</name>
    <dbReference type="NCBI Taxonomy" id="2840771"/>
    <lineage>
        <taxon>Bacteria</taxon>
        <taxon>Pseudomonadati</taxon>
        <taxon>Bacteroidota</taxon>
        <taxon>Bacteroidia</taxon>
        <taxon>Bacteroidales</taxon>
        <taxon>Candidatus Cryptobacteroides</taxon>
    </lineage>
</organism>
<proteinExistence type="inferred from homology"/>
<dbReference type="Pfam" id="PF13336">
    <property type="entry name" value="AcetylCoA_hyd_C"/>
    <property type="match status" value="1"/>
</dbReference>
<keyword evidence="5" id="KW-0378">Hydrolase</keyword>
<dbReference type="Gene3D" id="3.30.750.70">
    <property type="entry name" value="4-hydroxybutyrate coenzyme like domains"/>
    <property type="match status" value="1"/>
</dbReference>
<dbReference type="GO" id="GO:0006083">
    <property type="term" value="P:acetate metabolic process"/>
    <property type="evidence" value="ECO:0007669"/>
    <property type="project" value="InterPro"/>
</dbReference>
<comment type="similarity">
    <text evidence="1">Belongs to the acetyl-CoA hydrolase/transferase family.</text>
</comment>
<evidence type="ECO:0000313" key="6">
    <source>
        <dbReference type="Proteomes" id="UP000886881"/>
    </source>
</evidence>